<comment type="catalytic activity">
    <reaction evidence="7 8">
        <text>(R)-pantoate + beta-alanine + ATP = (R)-pantothenate + AMP + diphosphate + H(+)</text>
        <dbReference type="Rhea" id="RHEA:10912"/>
        <dbReference type="ChEBI" id="CHEBI:15378"/>
        <dbReference type="ChEBI" id="CHEBI:15980"/>
        <dbReference type="ChEBI" id="CHEBI:29032"/>
        <dbReference type="ChEBI" id="CHEBI:30616"/>
        <dbReference type="ChEBI" id="CHEBI:33019"/>
        <dbReference type="ChEBI" id="CHEBI:57966"/>
        <dbReference type="ChEBI" id="CHEBI:456215"/>
        <dbReference type="EC" id="6.3.2.1"/>
    </reaction>
</comment>
<evidence type="ECO:0000313" key="10">
    <source>
        <dbReference type="Proteomes" id="UP000525923"/>
    </source>
</evidence>
<dbReference type="SUPFAM" id="SSF52374">
    <property type="entry name" value="Nucleotidylyl transferase"/>
    <property type="match status" value="1"/>
</dbReference>
<dbReference type="FunFam" id="3.40.50.620:FF:000013">
    <property type="entry name" value="Pantothenate synthetase"/>
    <property type="match status" value="1"/>
</dbReference>
<comment type="function">
    <text evidence="8">Catalyzes the condensation of pantoate with beta-alanine in an ATP-dependent reaction via a pantoyl-adenylate intermediate.</text>
</comment>
<accession>A0A7W8CPX2</accession>
<keyword evidence="5 8" id="KW-0547">Nucleotide-binding</keyword>
<keyword evidence="6 8" id="KW-0067">ATP-binding</keyword>
<comment type="subunit">
    <text evidence="8">Homodimer.</text>
</comment>
<dbReference type="CDD" id="cd00560">
    <property type="entry name" value="PanC"/>
    <property type="match status" value="1"/>
</dbReference>
<keyword evidence="10" id="KW-1185">Reference proteome</keyword>
<dbReference type="Gene3D" id="3.30.1300.10">
    <property type="entry name" value="Pantoate-beta-alanine ligase, C-terminal domain"/>
    <property type="match status" value="1"/>
</dbReference>
<dbReference type="GO" id="GO:0015940">
    <property type="term" value="P:pantothenate biosynthetic process"/>
    <property type="evidence" value="ECO:0007669"/>
    <property type="project" value="UniProtKB-UniRule"/>
</dbReference>
<evidence type="ECO:0000256" key="1">
    <source>
        <dbReference type="ARBA" id="ARBA00004990"/>
    </source>
</evidence>
<evidence type="ECO:0000256" key="7">
    <source>
        <dbReference type="ARBA" id="ARBA00048258"/>
    </source>
</evidence>
<dbReference type="Proteomes" id="UP000525923">
    <property type="component" value="Unassembled WGS sequence"/>
</dbReference>
<keyword evidence="3 8" id="KW-0436">Ligase</keyword>
<proteinExistence type="inferred from homology"/>
<dbReference type="PANTHER" id="PTHR21299">
    <property type="entry name" value="CYTIDYLATE KINASE/PANTOATE-BETA-ALANINE LIGASE"/>
    <property type="match status" value="1"/>
</dbReference>
<feature type="binding site" evidence="8">
    <location>
        <position position="71"/>
    </location>
    <ligand>
        <name>(R)-pantoate</name>
        <dbReference type="ChEBI" id="CHEBI:15980"/>
    </ligand>
</feature>
<dbReference type="Pfam" id="PF02569">
    <property type="entry name" value="Pantoate_ligase"/>
    <property type="match status" value="1"/>
</dbReference>
<feature type="binding site" evidence="8">
    <location>
        <begin position="194"/>
        <end position="197"/>
    </location>
    <ligand>
        <name>ATP</name>
        <dbReference type="ChEBI" id="CHEBI:30616"/>
    </ligand>
</feature>
<feature type="binding site" evidence="8">
    <location>
        <position position="186"/>
    </location>
    <ligand>
        <name>ATP</name>
        <dbReference type="ChEBI" id="CHEBI:30616"/>
    </ligand>
</feature>
<dbReference type="Gene3D" id="3.40.50.620">
    <property type="entry name" value="HUPs"/>
    <property type="match status" value="1"/>
</dbReference>
<keyword evidence="4 8" id="KW-0566">Pantothenate biosynthesis</keyword>
<feature type="binding site" evidence="8">
    <location>
        <begin position="40"/>
        <end position="47"/>
    </location>
    <ligand>
        <name>ATP</name>
        <dbReference type="ChEBI" id="CHEBI:30616"/>
    </ligand>
</feature>
<sequence length="289" mass="32212">MAFFPRGEKYLEIITTLKDLKAWVQTTKQQGDSIGLVPTMGFLHEGHISLVDMAKAENAKVVMSIFVNPAQFGPNEDFDRYPRDLERDSKLAAAAGTDVIFAPSAEEMYPRESHIQLSAGPLANVLCGAKRPGHFDGVLKVVTKLFHLVQPDRAYFGQKDAQQLAIIESLVEDFNFPLAIRRGETVREEDGLAKSSRNVYLSETERQEAPHLRKALLLGEQAVLSNEDAVQSMTAYLEREVSGKIDYIELLSYPDLDHNVQGLAILALAVQFEKARLIDNIIFPIEGKN</sequence>
<evidence type="ECO:0000256" key="5">
    <source>
        <dbReference type="ARBA" id="ARBA00022741"/>
    </source>
</evidence>
<evidence type="ECO:0000256" key="6">
    <source>
        <dbReference type="ARBA" id="ARBA00022840"/>
    </source>
</evidence>
<keyword evidence="8" id="KW-0963">Cytoplasm</keyword>
<feature type="binding site" evidence="8">
    <location>
        <position position="163"/>
    </location>
    <ligand>
        <name>(R)-pantoate</name>
        <dbReference type="ChEBI" id="CHEBI:15980"/>
    </ligand>
</feature>
<comment type="miscellaneous">
    <text evidence="8">The reaction proceeds by a bi uni uni bi ping pong mechanism.</text>
</comment>
<reference evidence="9 10" key="1">
    <citation type="submission" date="2020-08" db="EMBL/GenBank/DDBJ databases">
        <title>Genomic Encyclopedia of Type Strains, Phase IV (KMG-IV): sequencing the most valuable type-strain genomes for metagenomic binning, comparative biology and taxonomic classification.</title>
        <authorList>
            <person name="Goeker M."/>
        </authorList>
    </citation>
    <scope>NUCLEOTIDE SEQUENCE [LARGE SCALE GENOMIC DNA]</scope>
    <source>
        <strain evidence="9 10">DSM 15895</strain>
    </source>
</reference>
<comment type="pathway">
    <text evidence="1 8">Cofactor biosynthesis; (R)-pantothenate biosynthesis; (R)-pantothenate from (R)-pantoate and beta-alanine: step 1/1.</text>
</comment>
<dbReference type="GO" id="GO:0005524">
    <property type="term" value="F:ATP binding"/>
    <property type="evidence" value="ECO:0007669"/>
    <property type="project" value="UniProtKB-KW"/>
</dbReference>
<evidence type="ECO:0000256" key="2">
    <source>
        <dbReference type="ARBA" id="ARBA00009256"/>
    </source>
</evidence>
<organism evidence="9 10">
    <name type="scientific">Planococcus koreensis</name>
    <dbReference type="NCBI Taxonomy" id="112331"/>
    <lineage>
        <taxon>Bacteria</taxon>
        <taxon>Bacillati</taxon>
        <taxon>Bacillota</taxon>
        <taxon>Bacilli</taxon>
        <taxon>Bacillales</taxon>
        <taxon>Caryophanaceae</taxon>
        <taxon>Planococcus</taxon>
    </lineage>
</organism>
<comment type="similarity">
    <text evidence="2 8">Belongs to the pantothenate synthetase family.</text>
</comment>
<dbReference type="GO" id="GO:0004592">
    <property type="term" value="F:pantoate-beta-alanine ligase activity"/>
    <property type="evidence" value="ECO:0007669"/>
    <property type="project" value="UniProtKB-UniRule"/>
</dbReference>
<dbReference type="GO" id="GO:0005829">
    <property type="term" value="C:cytosol"/>
    <property type="evidence" value="ECO:0007669"/>
    <property type="project" value="TreeGrafter"/>
</dbReference>
<dbReference type="AlphaFoldDB" id="A0A7W8CPX2"/>
<feature type="binding site" evidence="8">
    <location>
        <begin position="157"/>
        <end position="160"/>
    </location>
    <ligand>
        <name>ATP</name>
        <dbReference type="ChEBI" id="CHEBI:30616"/>
    </ligand>
</feature>
<name>A0A7W8CPX2_9BACL</name>
<dbReference type="NCBIfam" id="TIGR00018">
    <property type="entry name" value="panC"/>
    <property type="match status" value="1"/>
</dbReference>
<dbReference type="InterPro" id="IPR003721">
    <property type="entry name" value="Pantoate_ligase"/>
</dbReference>
<dbReference type="EMBL" id="JACHHE010000001">
    <property type="protein sequence ID" value="MBB5178664.1"/>
    <property type="molecule type" value="Genomic_DNA"/>
</dbReference>
<dbReference type="EC" id="6.3.2.1" evidence="8"/>
<protein>
    <recommendedName>
        <fullName evidence="8">Pantothenate synthetase</fullName>
        <shortName evidence="8">PS</shortName>
        <ecNumber evidence="8">6.3.2.1</ecNumber>
    </recommendedName>
    <alternativeName>
        <fullName evidence="8">Pantoate--beta-alanine ligase</fullName>
    </alternativeName>
    <alternativeName>
        <fullName evidence="8">Pantoate-activating enzyme</fullName>
    </alternativeName>
</protein>
<evidence type="ECO:0000313" key="9">
    <source>
        <dbReference type="EMBL" id="MBB5178664.1"/>
    </source>
</evidence>
<dbReference type="PANTHER" id="PTHR21299:SF1">
    <property type="entry name" value="PANTOATE--BETA-ALANINE LIGASE"/>
    <property type="match status" value="1"/>
</dbReference>
<comment type="subcellular location">
    <subcellularLocation>
        <location evidence="8">Cytoplasm</location>
    </subcellularLocation>
</comment>
<dbReference type="HAMAP" id="MF_00158">
    <property type="entry name" value="PanC"/>
    <property type="match status" value="1"/>
</dbReference>
<gene>
    <name evidence="8" type="primary">panC</name>
    <name evidence="9" type="ORF">HNQ44_000086</name>
</gene>
<dbReference type="InterPro" id="IPR014729">
    <property type="entry name" value="Rossmann-like_a/b/a_fold"/>
</dbReference>
<dbReference type="RefSeq" id="WP_425325313.1">
    <property type="nucleotide sequence ID" value="NZ_JACHHE010000001.1"/>
</dbReference>
<feature type="active site" description="Proton donor" evidence="8">
    <location>
        <position position="47"/>
    </location>
</feature>
<dbReference type="InterPro" id="IPR042176">
    <property type="entry name" value="Pantoate_ligase_C"/>
</dbReference>
<evidence type="ECO:0000256" key="4">
    <source>
        <dbReference type="ARBA" id="ARBA00022655"/>
    </source>
</evidence>
<feature type="binding site" evidence="8">
    <location>
        <position position="71"/>
    </location>
    <ligand>
        <name>beta-alanine</name>
        <dbReference type="ChEBI" id="CHEBI:57966"/>
    </ligand>
</feature>
<evidence type="ECO:0000256" key="8">
    <source>
        <dbReference type="HAMAP-Rule" id="MF_00158"/>
    </source>
</evidence>
<comment type="caution">
    <text evidence="9">The sequence shown here is derived from an EMBL/GenBank/DDBJ whole genome shotgun (WGS) entry which is preliminary data.</text>
</comment>
<evidence type="ECO:0000256" key="3">
    <source>
        <dbReference type="ARBA" id="ARBA00022598"/>
    </source>
</evidence>
<dbReference type="UniPathway" id="UPA00028">
    <property type="reaction ID" value="UER00005"/>
</dbReference>